<sequence>DRHPRRRPNTGGSGSRRSRPLPRAASLTRSLLRFSSRGLGPVERARESRRPARARD</sequence>
<feature type="non-terminal residue" evidence="2">
    <location>
        <position position="1"/>
    </location>
</feature>
<dbReference type="Proteomes" id="UP000335636">
    <property type="component" value="Unassembled WGS sequence"/>
</dbReference>
<organism evidence="2 3">
    <name type="scientific">Marmota monax</name>
    <name type="common">Woodchuck</name>
    <dbReference type="NCBI Taxonomy" id="9995"/>
    <lineage>
        <taxon>Eukaryota</taxon>
        <taxon>Metazoa</taxon>
        <taxon>Chordata</taxon>
        <taxon>Craniata</taxon>
        <taxon>Vertebrata</taxon>
        <taxon>Euteleostomi</taxon>
        <taxon>Mammalia</taxon>
        <taxon>Eutheria</taxon>
        <taxon>Euarchontoglires</taxon>
        <taxon>Glires</taxon>
        <taxon>Rodentia</taxon>
        <taxon>Sciuromorpha</taxon>
        <taxon>Sciuridae</taxon>
        <taxon>Xerinae</taxon>
        <taxon>Marmotini</taxon>
        <taxon>Marmota</taxon>
    </lineage>
</organism>
<feature type="compositionally biased region" description="Basic and acidic residues" evidence="1">
    <location>
        <begin position="43"/>
        <end position="56"/>
    </location>
</feature>
<evidence type="ECO:0000256" key="1">
    <source>
        <dbReference type="SAM" id="MobiDB-lite"/>
    </source>
</evidence>
<keyword evidence="3" id="KW-1185">Reference proteome</keyword>
<name>A0A5E4BQF8_MARMO</name>
<feature type="region of interest" description="Disordered" evidence="1">
    <location>
        <begin position="1"/>
        <end position="56"/>
    </location>
</feature>
<evidence type="ECO:0000313" key="2">
    <source>
        <dbReference type="EMBL" id="VTJ71884.1"/>
    </source>
</evidence>
<dbReference type="AlphaFoldDB" id="A0A5E4BQF8"/>
<comment type="caution">
    <text evidence="2">The sequence shown here is derived from an EMBL/GenBank/DDBJ whole genome shotgun (WGS) entry which is preliminary data.</text>
</comment>
<protein>
    <submittedName>
        <fullName evidence="2">Uncharacterized protein</fullName>
    </submittedName>
</protein>
<proteinExistence type="predicted"/>
<accession>A0A5E4BQF8</accession>
<feature type="compositionally biased region" description="Low complexity" evidence="1">
    <location>
        <begin position="21"/>
        <end position="40"/>
    </location>
</feature>
<dbReference type="EMBL" id="CABDUW010000594">
    <property type="protein sequence ID" value="VTJ71884.1"/>
    <property type="molecule type" value="Genomic_DNA"/>
</dbReference>
<reference evidence="2" key="1">
    <citation type="submission" date="2019-04" db="EMBL/GenBank/DDBJ databases">
        <authorList>
            <person name="Alioto T."/>
            <person name="Alioto T."/>
        </authorList>
    </citation>
    <scope>NUCLEOTIDE SEQUENCE [LARGE SCALE GENOMIC DNA]</scope>
</reference>
<gene>
    <name evidence="2" type="ORF">MONAX_5E039975</name>
</gene>
<evidence type="ECO:0000313" key="3">
    <source>
        <dbReference type="Proteomes" id="UP000335636"/>
    </source>
</evidence>